<feature type="region of interest" description="Disordered" evidence="1">
    <location>
        <begin position="137"/>
        <end position="186"/>
    </location>
</feature>
<proteinExistence type="predicted"/>
<accession>A0A9D1FBW9</accession>
<sequence length="186" mass="20677">MKLGQAQKIANTQLDWLRQRKQELTQLLKEGPAAGSSYDRVELSKALSAVEEEYEQTSAIAEQLSAWSMNIQNAEAARQQGEAIAEEAENFMKILEVFRRIAKGDHVPPVDENKLMEYSMEMYMAAKNMALMNRNAEAEDHDSLWGDEEPEETPVDPAELANNTEVGNPVPPVRSSDLPELSADGG</sequence>
<name>A0A9D1FBW9_9FIRM</name>
<reference evidence="2" key="1">
    <citation type="submission" date="2020-10" db="EMBL/GenBank/DDBJ databases">
        <authorList>
            <person name="Gilroy R."/>
        </authorList>
    </citation>
    <scope>NUCLEOTIDE SEQUENCE</scope>
    <source>
        <strain evidence="2">ChiBcec16-1751</strain>
    </source>
</reference>
<comment type="caution">
    <text evidence="2">The sequence shown here is derived from an EMBL/GenBank/DDBJ whole genome shotgun (WGS) entry which is preliminary data.</text>
</comment>
<reference evidence="2" key="2">
    <citation type="journal article" date="2021" name="PeerJ">
        <title>Extensive microbial diversity within the chicken gut microbiome revealed by metagenomics and culture.</title>
        <authorList>
            <person name="Gilroy R."/>
            <person name="Ravi A."/>
            <person name="Getino M."/>
            <person name="Pursley I."/>
            <person name="Horton D.L."/>
            <person name="Alikhan N.F."/>
            <person name="Baker D."/>
            <person name="Gharbi K."/>
            <person name="Hall N."/>
            <person name="Watson M."/>
            <person name="Adriaenssens E.M."/>
            <person name="Foster-Nyarko E."/>
            <person name="Jarju S."/>
            <person name="Secka A."/>
            <person name="Antonio M."/>
            <person name="Oren A."/>
            <person name="Chaudhuri R.R."/>
            <person name="La Ragione R."/>
            <person name="Hildebrand F."/>
            <person name="Pallen M.J."/>
        </authorList>
    </citation>
    <scope>NUCLEOTIDE SEQUENCE</scope>
    <source>
        <strain evidence="2">ChiBcec16-1751</strain>
    </source>
</reference>
<dbReference type="EMBL" id="DVJJ01000166">
    <property type="protein sequence ID" value="HIS65831.1"/>
    <property type="molecule type" value="Genomic_DNA"/>
</dbReference>
<evidence type="ECO:0000256" key="1">
    <source>
        <dbReference type="SAM" id="MobiDB-lite"/>
    </source>
</evidence>
<feature type="compositionally biased region" description="Acidic residues" evidence="1">
    <location>
        <begin position="145"/>
        <end position="154"/>
    </location>
</feature>
<dbReference type="AlphaFoldDB" id="A0A9D1FBW9"/>
<evidence type="ECO:0000313" key="2">
    <source>
        <dbReference type="EMBL" id="HIS65831.1"/>
    </source>
</evidence>
<gene>
    <name evidence="2" type="ORF">IAA83_10775</name>
</gene>
<organism evidence="2 3">
    <name type="scientific">Candidatus Avoscillospira avistercoris</name>
    <dbReference type="NCBI Taxonomy" id="2840707"/>
    <lineage>
        <taxon>Bacteria</taxon>
        <taxon>Bacillati</taxon>
        <taxon>Bacillota</taxon>
        <taxon>Clostridia</taxon>
        <taxon>Eubacteriales</taxon>
        <taxon>Oscillospiraceae</taxon>
        <taxon>Oscillospiraceae incertae sedis</taxon>
        <taxon>Candidatus Avoscillospira</taxon>
    </lineage>
</organism>
<evidence type="ECO:0000313" key="3">
    <source>
        <dbReference type="Proteomes" id="UP000886741"/>
    </source>
</evidence>
<protein>
    <submittedName>
        <fullName evidence="2">Uncharacterized protein</fullName>
    </submittedName>
</protein>
<dbReference type="Proteomes" id="UP000886741">
    <property type="component" value="Unassembled WGS sequence"/>
</dbReference>